<dbReference type="PANTHER" id="PTHR16529:SF8">
    <property type="entry name" value="CD177 ANTIGEN"/>
    <property type="match status" value="1"/>
</dbReference>
<dbReference type="CTD" id="57126"/>
<name>A0A8B7V9Y9_CASCN</name>
<evidence type="ECO:0000313" key="7">
    <source>
        <dbReference type="RefSeq" id="XP_020027675.1"/>
    </source>
</evidence>
<evidence type="ECO:0000256" key="4">
    <source>
        <dbReference type="ARBA" id="ARBA00023136"/>
    </source>
</evidence>
<organism evidence="7">
    <name type="scientific">Castor canadensis</name>
    <name type="common">American beaver</name>
    <dbReference type="NCBI Taxonomy" id="51338"/>
    <lineage>
        <taxon>Eukaryota</taxon>
        <taxon>Metazoa</taxon>
        <taxon>Chordata</taxon>
        <taxon>Craniata</taxon>
        <taxon>Vertebrata</taxon>
        <taxon>Euteleostomi</taxon>
        <taxon>Mammalia</taxon>
        <taxon>Eutheria</taxon>
        <taxon>Euarchontoglires</taxon>
        <taxon>Glires</taxon>
        <taxon>Rodentia</taxon>
        <taxon>Castorimorpha</taxon>
        <taxon>Castoridae</taxon>
        <taxon>Castor</taxon>
    </lineage>
</organism>
<dbReference type="GO" id="GO:0044853">
    <property type="term" value="C:plasma membrane raft"/>
    <property type="evidence" value="ECO:0007669"/>
    <property type="project" value="TreeGrafter"/>
</dbReference>
<keyword evidence="2" id="KW-1003">Cell membrane</keyword>
<evidence type="ECO:0000313" key="6">
    <source>
        <dbReference type="Proteomes" id="UP001732720"/>
    </source>
</evidence>
<dbReference type="GO" id="GO:0098742">
    <property type="term" value="P:cell-cell adhesion via plasma-membrane adhesion molecules"/>
    <property type="evidence" value="ECO:0007669"/>
    <property type="project" value="TreeGrafter"/>
</dbReference>
<sequence>MDPAPLLIILGVAALLPCVQALRCQRGTIETEQDVLELPFSWTGGQKTCEVSEGCQDTLMIIENGPKLNLVLIKGCTTAEDQEPRVTRHRAGPGLSIISYTHVCRHADFCNDLSTTEALGVLPTPSVPGNLRCPVCFAKGDCPKNTSEQICPAGHTHCYDGVLKLRGKGITTNLRVQGCMPQPGCNLLNGTQNIGAMDVSESCGPKLGVQALECQWGALETVRNVSELPLTVTSAWIDCEVGEGCQETVMLIHNGPKVNLVFTKGCTMAEDQEPTVSQLRAGPGLFITSYTRVCRHEDLCNDLSTIRSLWVPPTNTVPGTLRCPICFAKGDCPEDTPEQICPAGHTHCYNGVLKLRGGGIASNLRVQGCMPQPGCNLLDGNQKIGIMDVSESCSPKLGVQALECKSGTIEAIKQASDFPQHWTTGWKSCETGEGCQETVMIIKNGPQVTLILTKGCTMAKDQEARVTQHRAGPGLSIISYTHVCRHRDFCNDLSTTASIWAPTPATVPGNLRCPVCFAKDDCPKNAPEQICPAGHTHCYDGVLKLRGGGIASNLRVQGCMPQPECNLLNGTQKIGIMDVSENCNLKAAEQALECQWGTLESVQNISDLPLQWTAGKKTCEAGEGCQDTLMIMENGPQVYLVLTKGCTTAEDQETSVTEHRVGPGLSIVSYTRVCRVGDFCNGLSSTVPLWAPPPATVPGTLRCPICFARGVCPEDTPEQICPAGHTHCYNGVLKFRGGEITSNLRVQGCMPQPGCNLLNGTQKIGVMDVSENCNLKADAVSCYRGILLMFGSSLAQDPIEWTAHGQQTCDAGEVCQETLLLIDVGYKSLIVGSKGCSRVGQKNSQAVSVHSRPPGMLVASYTRFCSSDFCNSASSSSELLTSLPRPAAPAPGDMQCLACVQFSGSCFQSSRLVTCPKGTTHCYNGDINLNGGGFSATLSIQGCMTQASRSLLNNAQTLGIFSVKETFEQKTESVLPSSDAPGPSLAWAVGLGLPLALWCGGLCPP</sequence>
<gene>
    <name evidence="7" type="primary">Cd177</name>
</gene>
<comment type="subcellular location">
    <subcellularLocation>
        <location evidence="1">Cell membrane</location>
    </subcellularLocation>
</comment>
<keyword evidence="3" id="KW-0732">Signal</keyword>
<dbReference type="CDD" id="cd23637">
    <property type="entry name" value="TFP_LU_ECD_CD177_rpt4"/>
    <property type="match status" value="1"/>
</dbReference>
<dbReference type="RefSeq" id="XP_020027675.1">
    <property type="nucleotide sequence ID" value="XM_020172086.1"/>
</dbReference>
<dbReference type="InterPro" id="IPR051899">
    <property type="entry name" value="Fert-Immune_med_protein"/>
</dbReference>
<dbReference type="PANTHER" id="PTHR16529">
    <property type="entry name" value="CD177 ANTIGEN"/>
    <property type="match status" value="1"/>
</dbReference>
<dbReference type="CDD" id="cd23624">
    <property type="entry name" value="TFP_LU_ECD_CD177_rpt3"/>
    <property type="match status" value="1"/>
</dbReference>
<dbReference type="CDD" id="cd23636">
    <property type="entry name" value="TFP_LU_ECD_CD177_rpt2"/>
    <property type="match status" value="4"/>
</dbReference>
<accession>A0A8B7V9Y9</accession>
<dbReference type="GO" id="GO:0045217">
    <property type="term" value="P:cell-cell junction maintenance"/>
    <property type="evidence" value="ECO:0007669"/>
    <property type="project" value="TreeGrafter"/>
</dbReference>
<evidence type="ECO:0000256" key="3">
    <source>
        <dbReference type="ARBA" id="ARBA00022729"/>
    </source>
</evidence>
<keyword evidence="4" id="KW-0472">Membrane</keyword>
<evidence type="ECO:0000256" key="5">
    <source>
        <dbReference type="ARBA" id="ARBA00023180"/>
    </source>
</evidence>
<keyword evidence="5" id="KW-0325">Glycoprotein</keyword>
<reference evidence="7" key="1">
    <citation type="submission" date="2025-08" db="UniProtKB">
        <authorList>
            <consortium name="RefSeq"/>
        </authorList>
    </citation>
    <scope>IDENTIFICATION</scope>
    <source>
        <tissue evidence="7">Leukocyte</tissue>
    </source>
</reference>
<dbReference type="Proteomes" id="UP001732720">
    <property type="component" value="Chromosome 16"/>
</dbReference>
<dbReference type="SUPFAM" id="SSF57302">
    <property type="entry name" value="Snake toxin-like"/>
    <property type="match status" value="1"/>
</dbReference>
<dbReference type="GO" id="GO:2001044">
    <property type="term" value="P:regulation of integrin-mediated signaling pathway"/>
    <property type="evidence" value="ECO:0007669"/>
    <property type="project" value="TreeGrafter"/>
</dbReference>
<keyword evidence="6" id="KW-1185">Reference proteome</keyword>
<dbReference type="AlphaFoldDB" id="A0A8B7V9Y9"/>
<dbReference type="CDD" id="cd23623">
    <property type="entry name" value="TFP_LU_ECD_CD177_rpt1"/>
    <property type="match status" value="4"/>
</dbReference>
<dbReference type="KEGG" id="ccan:109691869"/>
<dbReference type="GO" id="GO:0007159">
    <property type="term" value="P:leukocyte cell-cell adhesion"/>
    <property type="evidence" value="ECO:0007669"/>
    <property type="project" value="TreeGrafter"/>
</dbReference>
<dbReference type="InterPro" id="IPR016054">
    <property type="entry name" value="LY6_UPA_recep-like"/>
</dbReference>
<dbReference type="Pfam" id="PF00021">
    <property type="entry name" value="UPAR_LY6"/>
    <property type="match status" value="9"/>
</dbReference>
<dbReference type="OrthoDB" id="9538399at2759"/>
<evidence type="ECO:0000256" key="2">
    <source>
        <dbReference type="ARBA" id="ARBA00022475"/>
    </source>
</evidence>
<proteinExistence type="predicted"/>
<evidence type="ECO:0000256" key="1">
    <source>
        <dbReference type="ARBA" id="ARBA00004236"/>
    </source>
</evidence>
<dbReference type="GeneID" id="109691869"/>
<protein>
    <submittedName>
        <fullName evidence="7">CD177 antigen</fullName>
    </submittedName>
</protein>
<dbReference type="GO" id="GO:0043315">
    <property type="term" value="P:positive regulation of neutrophil degranulation"/>
    <property type="evidence" value="ECO:0007669"/>
    <property type="project" value="TreeGrafter"/>
</dbReference>
<dbReference type="InterPro" id="IPR045860">
    <property type="entry name" value="Snake_toxin-like_sf"/>
</dbReference>